<dbReference type="AlphaFoldDB" id="A0A8T1QJE2"/>
<dbReference type="Proteomes" id="UP000811609">
    <property type="component" value="Chromosome 5"/>
</dbReference>
<organism evidence="1 2">
    <name type="scientific">Carya illinoinensis</name>
    <name type="common">Pecan</name>
    <dbReference type="NCBI Taxonomy" id="32201"/>
    <lineage>
        <taxon>Eukaryota</taxon>
        <taxon>Viridiplantae</taxon>
        <taxon>Streptophyta</taxon>
        <taxon>Embryophyta</taxon>
        <taxon>Tracheophyta</taxon>
        <taxon>Spermatophyta</taxon>
        <taxon>Magnoliopsida</taxon>
        <taxon>eudicotyledons</taxon>
        <taxon>Gunneridae</taxon>
        <taxon>Pentapetalae</taxon>
        <taxon>rosids</taxon>
        <taxon>fabids</taxon>
        <taxon>Fagales</taxon>
        <taxon>Juglandaceae</taxon>
        <taxon>Carya</taxon>
    </lineage>
</organism>
<dbReference type="EMBL" id="CM031813">
    <property type="protein sequence ID" value="KAG6654525.1"/>
    <property type="molecule type" value="Genomic_DNA"/>
</dbReference>
<evidence type="ECO:0000313" key="1">
    <source>
        <dbReference type="EMBL" id="KAG6654525.1"/>
    </source>
</evidence>
<comment type="caution">
    <text evidence="1">The sequence shown here is derived from an EMBL/GenBank/DDBJ whole genome shotgun (WGS) entry which is preliminary data.</text>
</comment>
<gene>
    <name evidence="1" type="ORF">CIPAW_05G151000</name>
</gene>
<protein>
    <submittedName>
        <fullName evidence="1">Uncharacterized protein</fullName>
    </submittedName>
</protein>
<proteinExistence type="predicted"/>
<accession>A0A8T1QJE2</accession>
<evidence type="ECO:0000313" key="2">
    <source>
        <dbReference type="Proteomes" id="UP000811609"/>
    </source>
</evidence>
<reference evidence="1" key="1">
    <citation type="submission" date="2020-12" db="EMBL/GenBank/DDBJ databases">
        <title>WGS assembly of Carya illinoinensis cv. Pawnee.</title>
        <authorList>
            <person name="Platts A."/>
            <person name="Shu S."/>
            <person name="Wright S."/>
            <person name="Barry K."/>
            <person name="Edger P."/>
            <person name="Pires J.C."/>
            <person name="Schmutz J."/>
        </authorList>
    </citation>
    <scope>NUCLEOTIDE SEQUENCE</scope>
    <source>
        <tissue evidence="1">Leaf</tissue>
    </source>
</reference>
<keyword evidence="2" id="KW-1185">Reference proteome</keyword>
<sequence>MIRYCLKELGLCLQLCLDKNKRGQQWPTAKFKNLYYIFMSQQKRLLSSCCSLRSSLIMIQMLGRLGKEMLSYLRMGPLLWLPGYPVNGKGRYCLEHVYTRYSWLRESPILRLLSSHFRALFRAVIKTEKLGKNDNLFRHYPS</sequence>
<name>A0A8T1QJE2_CARIL</name>